<dbReference type="Gene3D" id="3.40.140.10">
    <property type="entry name" value="Cytidine Deaminase, domain 2"/>
    <property type="match status" value="1"/>
</dbReference>
<evidence type="ECO:0000256" key="5">
    <source>
        <dbReference type="ARBA" id="ARBA00023049"/>
    </source>
</evidence>
<comment type="similarity">
    <text evidence="6">Belongs to the peptidase M67 family.</text>
</comment>
<keyword evidence="3" id="KW-0378">Hydrolase</keyword>
<dbReference type="PROSITE" id="PS50249">
    <property type="entry name" value="MPN"/>
    <property type="match status" value="1"/>
</dbReference>
<dbReference type="InterPro" id="IPR037518">
    <property type="entry name" value="MPN"/>
</dbReference>
<dbReference type="GO" id="GO:0006302">
    <property type="term" value="P:double-strand break repair"/>
    <property type="evidence" value="ECO:0000318"/>
    <property type="project" value="GO_Central"/>
</dbReference>
<keyword evidence="9" id="KW-1185">Reference proteome</keyword>
<dbReference type="Proteomes" id="UP000009022">
    <property type="component" value="Unassembled WGS sequence"/>
</dbReference>
<evidence type="ECO:0000313" key="9">
    <source>
        <dbReference type="Proteomes" id="UP000009022"/>
    </source>
</evidence>
<keyword evidence="2" id="KW-0479">Metal-binding</keyword>
<dbReference type="InterPro" id="IPR000555">
    <property type="entry name" value="JAMM/MPN+_dom"/>
</dbReference>
<dbReference type="SUPFAM" id="SSF102712">
    <property type="entry name" value="JAB1/MPN domain"/>
    <property type="match status" value="1"/>
</dbReference>
<evidence type="ECO:0000259" key="7">
    <source>
        <dbReference type="PROSITE" id="PS50249"/>
    </source>
</evidence>
<dbReference type="CTD" id="6755138"/>
<dbReference type="GO" id="GO:0006508">
    <property type="term" value="P:proteolysis"/>
    <property type="evidence" value="ECO:0007669"/>
    <property type="project" value="UniProtKB-KW"/>
</dbReference>
<dbReference type="FunFam" id="3.40.140.10:FF:000053">
    <property type="entry name" value="MPN domain-containing protein CG4751"/>
    <property type="match status" value="1"/>
</dbReference>
<protein>
    <recommendedName>
        <fullName evidence="7">MPN domain-containing protein</fullName>
    </recommendedName>
</protein>
<dbReference type="InterPro" id="IPR050242">
    <property type="entry name" value="JAMM_MPN+_peptidase_M67A"/>
</dbReference>
<dbReference type="MEROPS" id="M67.005"/>
<keyword evidence="5" id="KW-0482">Metalloprotease</keyword>
<evidence type="ECO:0000256" key="1">
    <source>
        <dbReference type="ARBA" id="ARBA00022670"/>
    </source>
</evidence>
<dbReference type="GO" id="GO:0008237">
    <property type="term" value="F:metallopeptidase activity"/>
    <property type="evidence" value="ECO:0000318"/>
    <property type="project" value="GO_Central"/>
</dbReference>
<dbReference type="GeneID" id="6755138"/>
<keyword evidence="4" id="KW-0862">Zinc</keyword>
<name>B3S1Q4_TRIAD</name>
<keyword evidence="1" id="KW-0645">Protease</keyword>
<proteinExistence type="inferred from homology"/>
<evidence type="ECO:0000256" key="3">
    <source>
        <dbReference type="ARBA" id="ARBA00022801"/>
    </source>
</evidence>
<dbReference type="GO" id="GO:0046872">
    <property type="term" value="F:metal ion binding"/>
    <property type="evidence" value="ECO:0007669"/>
    <property type="project" value="UniProtKB-KW"/>
</dbReference>
<dbReference type="PANTHER" id="PTHR10410">
    <property type="entry name" value="EUKARYOTIC TRANSLATION INITIATION FACTOR 3 -RELATED"/>
    <property type="match status" value="1"/>
</dbReference>
<evidence type="ECO:0000256" key="4">
    <source>
        <dbReference type="ARBA" id="ARBA00022833"/>
    </source>
</evidence>
<dbReference type="GO" id="GO:0070531">
    <property type="term" value="C:BRCA1-A complex"/>
    <property type="evidence" value="ECO:0000318"/>
    <property type="project" value="GO_Central"/>
</dbReference>
<dbReference type="Pfam" id="PF01398">
    <property type="entry name" value="JAB"/>
    <property type="match status" value="1"/>
</dbReference>
<accession>B3S1Q4</accession>
<feature type="non-terminal residue" evidence="8">
    <location>
        <position position="1"/>
    </location>
</feature>
<dbReference type="InParanoid" id="B3S1Q4"/>
<dbReference type="PhylomeDB" id="B3S1Q4"/>
<dbReference type="GO" id="GO:0070552">
    <property type="term" value="C:BRISC complex"/>
    <property type="evidence" value="ECO:0000318"/>
    <property type="project" value="GO_Central"/>
</dbReference>
<dbReference type="OrthoDB" id="7464992at2759"/>
<feature type="domain" description="MPN" evidence="7">
    <location>
        <begin position="1"/>
        <end position="112"/>
    </location>
</feature>
<evidence type="ECO:0000256" key="2">
    <source>
        <dbReference type="ARBA" id="ARBA00022723"/>
    </source>
</evidence>
<dbReference type="AlphaFoldDB" id="B3S1Q4"/>
<sequence length="128" mass="14512">EVIGLLGGRYSCEQKELKILRAEPCESLSTEVQCEMDSVSQTEAFTELCNRGYSVVGWYHSHPYFSPIPSIRDIETQSKYQDWFAQGGAPFVGVIISPYYRQLVTHESSITCLMIGDKMDKTDNLSKF</sequence>
<organism evidence="8 9">
    <name type="scientific">Trichoplax adhaerens</name>
    <name type="common">Trichoplax reptans</name>
    <dbReference type="NCBI Taxonomy" id="10228"/>
    <lineage>
        <taxon>Eukaryota</taxon>
        <taxon>Metazoa</taxon>
        <taxon>Placozoa</taxon>
        <taxon>Uniplacotomia</taxon>
        <taxon>Trichoplacea</taxon>
        <taxon>Trichoplacidae</taxon>
        <taxon>Trichoplax</taxon>
    </lineage>
</organism>
<dbReference type="EMBL" id="DS985247">
    <property type="protein sequence ID" value="EDV23334.1"/>
    <property type="molecule type" value="Genomic_DNA"/>
</dbReference>
<dbReference type="eggNOG" id="KOG1555">
    <property type="taxonomic scope" value="Eukaryota"/>
</dbReference>
<dbReference type="STRING" id="10228.B3S1Q4"/>
<dbReference type="HOGENOM" id="CLU_1965158_0_0_1"/>
<gene>
    <name evidence="8" type="ORF">TRIADDRAFT_27365</name>
</gene>
<dbReference type="GO" id="GO:0031593">
    <property type="term" value="F:polyubiquitin modification-dependent protein binding"/>
    <property type="evidence" value="ECO:0000318"/>
    <property type="project" value="GO_Central"/>
</dbReference>
<evidence type="ECO:0000313" key="8">
    <source>
        <dbReference type="EMBL" id="EDV23334.1"/>
    </source>
</evidence>
<dbReference type="RefSeq" id="XP_002114244.1">
    <property type="nucleotide sequence ID" value="XM_002114208.1"/>
</dbReference>
<dbReference type="KEGG" id="tad:TRIADDRAFT_27365"/>
<evidence type="ECO:0000256" key="6">
    <source>
        <dbReference type="ARBA" id="ARBA00061577"/>
    </source>
</evidence>
<reference evidence="8 9" key="1">
    <citation type="journal article" date="2008" name="Nature">
        <title>The Trichoplax genome and the nature of placozoans.</title>
        <authorList>
            <person name="Srivastava M."/>
            <person name="Begovic E."/>
            <person name="Chapman J."/>
            <person name="Putnam N.H."/>
            <person name="Hellsten U."/>
            <person name="Kawashima T."/>
            <person name="Kuo A."/>
            <person name="Mitros T."/>
            <person name="Salamov A."/>
            <person name="Carpenter M.L."/>
            <person name="Signorovitch A.Y."/>
            <person name="Moreno M.A."/>
            <person name="Kamm K."/>
            <person name="Grimwood J."/>
            <person name="Schmutz J."/>
            <person name="Shapiro H."/>
            <person name="Grigoriev I.V."/>
            <person name="Buss L.W."/>
            <person name="Schierwater B."/>
            <person name="Dellaporta S.L."/>
            <person name="Rokhsar D.S."/>
        </authorList>
    </citation>
    <scope>NUCLEOTIDE SEQUENCE [LARGE SCALE GENOMIC DNA]</scope>
    <source>
        <strain evidence="8 9">Grell-BS-1999</strain>
    </source>
</reference>